<keyword evidence="1" id="KW-1133">Transmembrane helix</keyword>
<feature type="transmembrane region" description="Helical" evidence="1">
    <location>
        <begin position="64"/>
        <end position="84"/>
    </location>
</feature>
<gene>
    <name evidence="2" type="ORF">ALO63_03281</name>
</gene>
<keyword evidence="1" id="KW-0812">Transmembrane</keyword>
<keyword evidence="1" id="KW-0472">Membrane</keyword>
<dbReference type="Pfam" id="PF11190">
    <property type="entry name" value="DUF2976"/>
    <property type="match status" value="1"/>
</dbReference>
<feature type="transmembrane region" description="Helical" evidence="1">
    <location>
        <begin position="27"/>
        <end position="44"/>
    </location>
</feature>
<proteinExistence type="predicted"/>
<dbReference type="AlphaFoldDB" id="A0A0P9XRK8"/>
<feature type="transmembrane region" description="Helical" evidence="1">
    <location>
        <begin position="105"/>
        <end position="124"/>
    </location>
</feature>
<dbReference type="PATRIC" id="fig|34065.5.peg.4691"/>
<dbReference type="InterPro" id="IPR021356">
    <property type="entry name" value="Integr_conj_element_PFL4702"/>
</dbReference>
<reference evidence="2 3" key="1">
    <citation type="submission" date="2015-09" db="EMBL/GenBank/DDBJ databases">
        <title>Genome announcement of multiple Pseudomonas syringae strains.</title>
        <authorList>
            <person name="Thakur S."/>
            <person name="Wang P.W."/>
            <person name="Gong Y."/>
            <person name="Weir B.S."/>
            <person name="Guttman D.S."/>
        </authorList>
    </citation>
    <scope>NUCLEOTIDE SEQUENCE [LARGE SCALE GENOMIC DNA]</scope>
    <source>
        <strain evidence="2 3">ICMP4331</strain>
    </source>
</reference>
<dbReference type="EMBL" id="LJQU01000189">
    <property type="protein sequence ID" value="KPX97454.1"/>
    <property type="molecule type" value="Genomic_DNA"/>
</dbReference>
<protein>
    <recommendedName>
        <fullName evidence="4">Integrating conjugative element protein</fullName>
    </recommendedName>
</protein>
<evidence type="ECO:0000313" key="2">
    <source>
        <dbReference type="EMBL" id="KPX97454.1"/>
    </source>
</evidence>
<organism evidence="2 3">
    <name type="scientific">Pseudomonas amygdali pv. mori</name>
    <dbReference type="NCBI Taxonomy" id="34065"/>
    <lineage>
        <taxon>Bacteria</taxon>
        <taxon>Pseudomonadati</taxon>
        <taxon>Pseudomonadota</taxon>
        <taxon>Gammaproteobacteria</taxon>
        <taxon>Pseudomonadales</taxon>
        <taxon>Pseudomonadaceae</taxon>
        <taxon>Pseudomonas</taxon>
        <taxon>Pseudomonas amygdali</taxon>
    </lineage>
</organism>
<feature type="non-terminal residue" evidence="2">
    <location>
        <position position="1"/>
    </location>
</feature>
<dbReference type="NCBIfam" id="TIGR03745">
    <property type="entry name" value="conj_TIGR03745"/>
    <property type="match status" value="1"/>
</dbReference>
<sequence>VDFSKEIKMTLLSLFTQARAFLKHRPYPVLLMAATPGSSFAALPGAQAPTRGTGTSFLQTFQNYAFDGFTLLGLCLCAFGIILVGRHALGVYHEIHMGKAKWADLGSTAVVGVCLIGVTIYLVTTASNIL</sequence>
<comment type="caution">
    <text evidence="2">The sequence shown here is derived from an EMBL/GenBank/DDBJ whole genome shotgun (WGS) entry which is preliminary data.</text>
</comment>
<evidence type="ECO:0000313" key="3">
    <source>
        <dbReference type="Proteomes" id="UP000050420"/>
    </source>
</evidence>
<dbReference type="Proteomes" id="UP000050420">
    <property type="component" value="Unassembled WGS sequence"/>
</dbReference>
<evidence type="ECO:0000256" key="1">
    <source>
        <dbReference type="SAM" id="Phobius"/>
    </source>
</evidence>
<accession>A0A0P9XRK8</accession>
<evidence type="ECO:0008006" key="4">
    <source>
        <dbReference type="Google" id="ProtNLM"/>
    </source>
</evidence>
<name>A0A0P9XRK8_PSEA0</name>